<dbReference type="AlphaFoldDB" id="A0A4Z0NSX4"/>
<dbReference type="SUPFAM" id="SSF54427">
    <property type="entry name" value="NTF2-like"/>
    <property type="match status" value="1"/>
</dbReference>
<name>A0A4Z0NSX4_9HYPH</name>
<protein>
    <submittedName>
        <fullName evidence="2">SgcJ/EcaC family oxidoreductase</fullName>
    </submittedName>
</protein>
<comment type="caution">
    <text evidence="2">The sequence shown here is derived from an EMBL/GenBank/DDBJ whole genome shotgun (WGS) entry which is preliminary data.</text>
</comment>
<sequence>MKKIAKSTGTSSDAASVQSGIEDALQAYETALNASNTDAVLSVFATDAVFMAPNSPSTVGAEAIRAAYDGIFQTITFDTELTVEEVVQVAPNWAFARTSSNGHVIVNAIKQRVPDANHELFILSKEGRDGWKIARYSFATTNPPPR</sequence>
<dbReference type="CDD" id="cd00531">
    <property type="entry name" value="NTF2_like"/>
    <property type="match status" value="1"/>
</dbReference>
<dbReference type="Proteomes" id="UP000297535">
    <property type="component" value="Unassembled WGS sequence"/>
</dbReference>
<dbReference type="RefSeq" id="WP_135413974.1">
    <property type="nucleotide sequence ID" value="NZ_SRLB01000005.1"/>
</dbReference>
<evidence type="ECO:0000313" key="3">
    <source>
        <dbReference type="Proteomes" id="UP000297535"/>
    </source>
</evidence>
<proteinExistence type="predicted"/>
<feature type="domain" description="SnoaL-like" evidence="1">
    <location>
        <begin position="26"/>
        <end position="103"/>
    </location>
</feature>
<evidence type="ECO:0000313" key="2">
    <source>
        <dbReference type="EMBL" id="TGE00509.1"/>
    </source>
</evidence>
<dbReference type="EMBL" id="SRLB01000005">
    <property type="protein sequence ID" value="TGE00509.1"/>
    <property type="molecule type" value="Genomic_DNA"/>
</dbReference>
<dbReference type="InterPro" id="IPR032710">
    <property type="entry name" value="NTF2-like_dom_sf"/>
</dbReference>
<reference evidence="2 3" key="1">
    <citation type="submission" date="2019-04" db="EMBL/GenBank/DDBJ databases">
        <authorList>
            <person name="Feng G."/>
            <person name="Zhu H."/>
        </authorList>
    </citation>
    <scope>NUCLEOTIDE SEQUENCE [LARGE SCALE GENOMIC DNA]</scope>
    <source>
        <strain evidence="2 3">6HR-1</strain>
    </source>
</reference>
<dbReference type="Pfam" id="PF12680">
    <property type="entry name" value="SnoaL_2"/>
    <property type="match status" value="1"/>
</dbReference>
<evidence type="ECO:0000259" key="1">
    <source>
        <dbReference type="Pfam" id="PF12680"/>
    </source>
</evidence>
<dbReference type="OrthoDB" id="8419963at2"/>
<gene>
    <name evidence="2" type="ORF">EU555_07065</name>
</gene>
<dbReference type="InterPro" id="IPR011944">
    <property type="entry name" value="Steroid_delta5-4_isomerase"/>
</dbReference>
<dbReference type="InterPro" id="IPR037401">
    <property type="entry name" value="SnoaL-like"/>
</dbReference>
<organism evidence="2 3">
    <name type="scientific">Methylobacterium nonmethylotrophicum</name>
    <dbReference type="NCBI Taxonomy" id="1141884"/>
    <lineage>
        <taxon>Bacteria</taxon>
        <taxon>Pseudomonadati</taxon>
        <taxon>Pseudomonadota</taxon>
        <taxon>Alphaproteobacteria</taxon>
        <taxon>Hyphomicrobiales</taxon>
        <taxon>Methylobacteriaceae</taxon>
        <taxon>Methylobacterium</taxon>
    </lineage>
</organism>
<dbReference type="NCBIfam" id="TIGR02246">
    <property type="entry name" value="SgcJ/EcaC family oxidoreductase"/>
    <property type="match status" value="1"/>
</dbReference>
<accession>A0A4Z0NSX4</accession>
<dbReference type="Gene3D" id="3.10.450.50">
    <property type="match status" value="1"/>
</dbReference>
<keyword evidence="3" id="KW-1185">Reference proteome</keyword>